<dbReference type="EMBL" id="JAVIJP010000018">
    <property type="protein sequence ID" value="KAL3639140.1"/>
    <property type="molecule type" value="Genomic_DNA"/>
</dbReference>
<dbReference type="SUPFAM" id="SSF46565">
    <property type="entry name" value="Chaperone J-domain"/>
    <property type="match status" value="1"/>
</dbReference>
<comment type="caution">
    <text evidence="5">The sequence shown here is derived from an EMBL/GenBank/DDBJ whole genome shotgun (WGS) entry which is preliminary data.</text>
</comment>
<feature type="coiled-coil region" evidence="2">
    <location>
        <begin position="975"/>
        <end position="1032"/>
    </location>
</feature>
<feature type="compositionally biased region" description="Basic and acidic residues" evidence="3">
    <location>
        <begin position="895"/>
        <end position="944"/>
    </location>
</feature>
<feature type="compositionally biased region" description="Basic and acidic residues" evidence="3">
    <location>
        <begin position="102"/>
        <end position="126"/>
    </location>
</feature>
<protein>
    <recommendedName>
        <fullName evidence="4">J domain-containing protein</fullName>
    </recommendedName>
</protein>
<name>A0ABD3D9Z0_9LAMI</name>
<evidence type="ECO:0000256" key="3">
    <source>
        <dbReference type="SAM" id="MobiDB-lite"/>
    </source>
</evidence>
<dbReference type="Proteomes" id="UP001632038">
    <property type="component" value="Unassembled WGS sequence"/>
</dbReference>
<feature type="domain" description="J" evidence="4">
    <location>
        <begin position="1153"/>
        <end position="1217"/>
    </location>
</feature>
<dbReference type="Gene3D" id="1.10.287.110">
    <property type="entry name" value="DnaJ domain"/>
    <property type="match status" value="1"/>
</dbReference>
<gene>
    <name evidence="5" type="ORF">CASFOL_017047</name>
</gene>
<feature type="region of interest" description="Disordered" evidence="3">
    <location>
        <begin position="210"/>
        <end position="242"/>
    </location>
</feature>
<dbReference type="InterPro" id="IPR001623">
    <property type="entry name" value="DnaJ_domain"/>
</dbReference>
<organism evidence="5 6">
    <name type="scientific">Castilleja foliolosa</name>
    <dbReference type="NCBI Taxonomy" id="1961234"/>
    <lineage>
        <taxon>Eukaryota</taxon>
        <taxon>Viridiplantae</taxon>
        <taxon>Streptophyta</taxon>
        <taxon>Embryophyta</taxon>
        <taxon>Tracheophyta</taxon>
        <taxon>Spermatophyta</taxon>
        <taxon>Magnoliopsida</taxon>
        <taxon>eudicotyledons</taxon>
        <taxon>Gunneridae</taxon>
        <taxon>Pentapetalae</taxon>
        <taxon>asterids</taxon>
        <taxon>lamiids</taxon>
        <taxon>Lamiales</taxon>
        <taxon>Orobanchaceae</taxon>
        <taxon>Pedicularideae</taxon>
        <taxon>Castillejinae</taxon>
        <taxon>Castilleja</taxon>
    </lineage>
</organism>
<feature type="compositionally biased region" description="Acidic residues" evidence="3">
    <location>
        <begin position="848"/>
        <end position="861"/>
    </location>
</feature>
<accession>A0ABD3D9Z0</accession>
<feature type="compositionally biased region" description="Basic and acidic residues" evidence="3">
    <location>
        <begin position="302"/>
        <end position="312"/>
    </location>
</feature>
<proteinExistence type="predicted"/>
<keyword evidence="6" id="KW-1185">Reference proteome</keyword>
<feature type="compositionally biased region" description="Basic and acidic residues" evidence="3">
    <location>
        <begin position="210"/>
        <end position="225"/>
    </location>
</feature>
<feature type="region of interest" description="Disordered" evidence="3">
    <location>
        <begin position="286"/>
        <end position="312"/>
    </location>
</feature>
<evidence type="ECO:0000313" key="6">
    <source>
        <dbReference type="Proteomes" id="UP001632038"/>
    </source>
</evidence>
<reference evidence="6" key="1">
    <citation type="journal article" date="2024" name="IScience">
        <title>Strigolactones Initiate the Formation of Haustorium-like Structures in Castilleja.</title>
        <authorList>
            <person name="Buerger M."/>
            <person name="Peterson D."/>
            <person name="Chory J."/>
        </authorList>
    </citation>
    <scope>NUCLEOTIDE SEQUENCE [LARGE SCALE GENOMIC DNA]</scope>
</reference>
<dbReference type="AlphaFoldDB" id="A0ABD3D9Z0"/>
<keyword evidence="1 2" id="KW-0175">Coiled coil</keyword>
<dbReference type="InterPro" id="IPR036869">
    <property type="entry name" value="J_dom_sf"/>
</dbReference>
<feature type="region of interest" description="Disordered" evidence="3">
    <location>
        <begin position="812"/>
        <end position="944"/>
    </location>
</feature>
<feature type="compositionally biased region" description="Acidic residues" evidence="3">
    <location>
        <begin position="816"/>
        <end position="827"/>
    </location>
</feature>
<feature type="region of interest" description="Disordered" evidence="3">
    <location>
        <begin position="94"/>
        <end position="134"/>
    </location>
</feature>
<dbReference type="PANTHER" id="PTHR23172">
    <property type="entry name" value="AUXILIN/CYCLIN G-ASSOCIATED KINASE-RELATED"/>
    <property type="match status" value="1"/>
</dbReference>
<dbReference type="PROSITE" id="PS50076">
    <property type="entry name" value="DNAJ_2"/>
    <property type="match status" value="1"/>
</dbReference>
<feature type="region of interest" description="Disordered" evidence="3">
    <location>
        <begin position="1036"/>
        <end position="1075"/>
    </location>
</feature>
<feature type="compositionally biased region" description="Polar residues" evidence="3">
    <location>
        <begin position="1054"/>
        <end position="1075"/>
    </location>
</feature>
<evidence type="ECO:0000256" key="2">
    <source>
        <dbReference type="SAM" id="Coils"/>
    </source>
</evidence>
<evidence type="ECO:0000256" key="1">
    <source>
        <dbReference type="ARBA" id="ARBA00023054"/>
    </source>
</evidence>
<evidence type="ECO:0000313" key="5">
    <source>
        <dbReference type="EMBL" id="KAL3639140.1"/>
    </source>
</evidence>
<dbReference type="FunFam" id="1.10.287.110:FF:000009">
    <property type="entry name" value="Auxilin-related protein 1"/>
    <property type="match status" value="1"/>
</dbReference>
<feature type="region of interest" description="Disordered" evidence="3">
    <location>
        <begin position="1"/>
        <end position="23"/>
    </location>
</feature>
<sequence length="1217" mass="137543">MESMSRPPHRRKHSKNPYDDVFLSNGVERETLDAHEYAEIFSGSSSIPVLDLSGLGERVGSGDFRGSKLDYSNIFGGIRNDDVAVPYEELFNGSAKKTKPRNPKEGRSTRQESDSLHLSEKPKMPSDEVSGQSVDGAKKQFNLSFNKTNQQNTDPSNGKTHIAQLHAIPGFTYFVDGASQPQPATENGKTLNSLKRDVSRTWSFSAEVKDGLSHHKSHPMPDKSQSRSPPNLVPKKDVPVKNIGEGSPPYFGEDFDENSVAAASAAALRKAIDQAQESIRLAKMIMDRKKEGYQNKPRQRGSKKEKSKAKYEELEPTLTKLDGVDGKFTPSLFENEAFINTAKIEVETVWEDVEAAKEHGTNISGGIELFSLTGSQSESVYIDKNIELEKTDKNVEAAKMTHREKSDFPVLVTNQGKPGNLKINNDNFEQGERSVYHTKGSEVDFELVGRALNTSQRMLELEKNVEEVEKCRPTLDHAERPDNNAERVINTPQRTRRQWNVSGEAGKKLGIISQEERENDLDGKGKQELEEMLNVEHVTVLRSELESCNLGENKIPCQVETERETEIVSERQENGCNWKTYVDEANLWFESEEQLKEALEEQVNIRDFPEIEEGEKRVDEPEIDNQKQNYANDGDALKLFVEPEQNTVEEKHMDVPEYEVSEIIETGTENCTEVQKSAVSYDSEEINYTEENPEGHIDQDVDVNSSSANTIFSESQTNDTCTDVSETQEANHIDFNIKPEEYQKVVQNDKENDNVPEAVEKFCTVNDNEDDNEISGIESSSRVASEEIFVEIKLQNVFDKFYSDVNEVENVSVMDVDPEEELPEDVSEINRQNLPQADAPDIRTSELYVEDVSEQSSESDEGSVSTSSHENINGLSAHEYEECAENANDVTPNSEELKDEIKLVSNEEPKEMEILTETEKSEENSLKAENSKENQDKPDKDDYHQRIAAIKKGREREKDRIVVERAIREARERAFAEARERAERAAVEKAAAEARQRAMAEAREKLDKANTEAKLKAERAAVERATEEARQRALEKAMSQKTTHTEGRMAERVSGSSRNSGLKHSFSSSDLENVTESAQRRKARLERHQRIMERAEKALAEKNMRDILAQKEQAERNRLSESLDADIKRWATGKEKNIRALLSTLQYILGSDSGWQPIPLTEIVTTAAVKKAYRKATLCVHPDKVQQRGASIRQKYICEKVFDLLKAAWNRFNSDER</sequence>
<evidence type="ECO:0000259" key="4">
    <source>
        <dbReference type="PROSITE" id="PS50076"/>
    </source>
</evidence>
<dbReference type="PANTHER" id="PTHR23172:SF87">
    <property type="entry name" value="CHAPERONE DNAJ-DOMAIN SUPERFAMILY PROTEIN"/>
    <property type="match status" value="1"/>
</dbReference>